<evidence type="ECO:0000313" key="2">
    <source>
        <dbReference type="EMBL" id="AUT61212.1"/>
    </source>
</evidence>
<evidence type="ECO:0000256" key="1">
    <source>
        <dbReference type="SAM" id="SignalP"/>
    </source>
</evidence>
<feature type="chain" id="PRO_5014468190" evidence="1">
    <location>
        <begin position="22"/>
        <end position="100"/>
    </location>
</feature>
<keyword evidence="1" id="KW-0732">Signal</keyword>
<organism evidence="2 3">
    <name type="scientific">Paraburkholderia terrae</name>
    <dbReference type="NCBI Taxonomy" id="311230"/>
    <lineage>
        <taxon>Bacteria</taxon>
        <taxon>Pseudomonadati</taxon>
        <taxon>Pseudomonadota</taxon>
        <taxon>Betaproteobacteria</taxon>
        <taxon>Burkholderiales</taxon>
        <taxon>Burkholderiaceae</taxon>
        <taxon>Paraburkholderia</taxon>
    </lineage>
</organism>
<proteinExistence type="predicted"/>
<accession>A0A2I8EP90</accession>
<dbReference type="OrthoDB" id="9035747at2"/>
<evidence type="ECO:0000313" key="3">
    <source>
        <dbReference type="Proteomes" id="UP000243502"/>
    </source>
</evidence>
<sequence length="100" mass="10080">MGIARQVVALCTLAAVQNAFANVTTDNVAWSVKHAGAASSEPQCAAYSQRPIAKISDKESGPTDPTAAGLKVLGTLAAMSALSIVAHDSGPGRNPCKAGF</sequence>
<gene>
    <name evidence="2" type="ORF">C2L65_12050</name>
</gene>
<dbReference type="AlphaFoldDB" id="A0A2I8EP90"/>
<reference evidence="2 3" key="1">
    <citation type="submission" date="2018-01" db="EMBL/GenBank/DDBJ databases">
        <title>Species boundaries and ecological features among Paraburkholderia terrae DSMZ17804T, P. hospita DSMZ17164T and P. caribensis DSMZ13236T.</title>
        <authorList>
            <person name="Pratama A.A."/>
        </authorList>
    </citation>
    <scope>NUCLEOTIDE SEQUENCE [LARGE SCALE GENOMIC DNA]</scope>
    <source>
        <strain evidence="2 3">DSM 17804</strain>
    </source>
</reference>
<dbReference type="Proteomes" id="UP000243502">
    <property type="component" value="Chromosome 1"/>
</dbReference>
<dbReference type="KEGG" id="pter:C2L65_12050"/>
<dbReference type="RefSeq" id="WP_081920900.1">
    <property type="nucleotide sequence ID" value="NZ_CP026111.1"/>
</dbReference>
<feature type="signal peptide" evidence="1">
    <location>
        <begin position="1"/>
        <end position="21"/>
    </location>
</feature>
<dbReference type="EMBL" id="CP026111">
    <property type="protein sequence ID" value="AUT61212.1"/>
    <property type="molecule type" value="Genomic_DNA"/>
</dbReference>
<protein>
    <submittedName>
        <fullName evidence="2">Uncharacterized protein</fullName>
    </submittedName>
</protein>
<name>A0A2I8EP90_9BURK</name>